<dbReference type="Proteomes" id="UP000053820">
    <property type="component" value="Unassembled WGS sequence"/>
</dbReference>
<organism evidence="1 2">
    <name type="scientific">Hydnomerulius pinastri MD-312</name>
    <dbReference type="NCBI Taxonomy" id="994086"/>
    <lineage>
        <taxon>Eukaryota</taxon>
        <taxon>Fungi</taxon>
        <taxon>Dikarya</taxon>
        <taxon>Basidiomycota</taxon>
        <taxon>Agaricomycotina</taxon>
        <taxon>Agaricomycetes</taxon>
        <taxon>Agaricomycetidae</taxon>
        <taxon>Boletales</taxon>
        <taxon>Boletales incertae sedis</taxon>
        <taxon>Leucogyrophana</taxon>
    </lineage>
</organism>
<accession>A0A0C9WFK4</accession>
<dbReference type="HOGENOM" id="CLU_1992924_0_0_1"/>
<keyword evidence="2" id="KW-1185">Reference proteome</keyword>
<protein>
    <submittedName>
        <fullName evidence="1">Uncharacterized protein</fullName>
    </submittedName>
</protein>
<reference evidence="1 2" key="1">
    <citation type="submission" date="2014-04" db="EMBL/GenBank/DDBJ databases">
        <title>Evolutionary Origins and Diversification of the Mycorrhizal Mutualists.</title>
        <authorList>
            <consortium name="DOE Joint Genome Institute"/>
            <consortium name="Mycorrhizal Genomics Consortium"/>
            <person name="Kohler A."/>
            <person name="Kuo A."/>
            <person name="Nagy L.G."/>
            <person name="Floudas D."/>
            <person name="Copeland A."/>
            <person name="Barry K.W."/>
            <person name="Cichocki N."/>
            <person name="Veneault-Fourrey C."/>
            <person name="LaButti K."/>
            <person name="Lindquist E.A."/>
            <person name="Lipzen A."/>
            <person name="Lundell T."/>
            <person name="Morin E."/>
            <person name="Murat C."/>
            <person name="Riley R."/>
            <person name="Ohm R."/>
            <person name="Sun H."/>
            <person name="Tunlid A."/>
            <person name="Henrissat B."/>
            <person name="Grigoriev I.V."/>
            <person name="Hibbett D.S."/>
            <person name="Martin F."/>
        </authorList>
    </citation>
    <scope>NUCLEOTIDE SEQUENCE [LARGE SCALE GENOMIC DNA]</scope>
    <source>
        <strain evidence="1 2">MD-312</strain>
    </source>
</reference>
<proteinExistence type="predicted"/>
<dbReference type="AlphaFoldDB" id="A0A0C9WFK4"/>
<evidence type="ECO:0000313" key="2">
    <source>
        <dbReference type="Proteomes" id="UP000053820"/>
    </source>
</evidence>
<name>A0A0C9WFK4_9AGAM</name>
<sequence length="125" mass="14011">MQSHSHPLASLSQLVEWTTHFPYRESPGGARLRNRRVYALNSSLWLVLTVIISWPQTSFLDLPAVTTSGPTDDDPQRQQSIVGFDRDHTLFDVSIAHAFVISMACDSLRITRFGFLLESILSPAV</sequence>
<evidence type="ECO:0000313" key="1">
    <source>
        <dbReference type="EMBL" id="KIJ64257.1"/>
    </source>
</evidence>
<dbReference type="EMBL" id="KN839847">
    <property type="protein sequence ID" value="KIJ64257.1"/>
    <property type="molecule type" value="Genomic_DNA"/>
</dbReference>
<gene>
    <name evidence="1" type="ORF">HYDPIDRAFT_28693</name>
</gene>